<dbReference type="PRINTS" id="PR00038">
    <property type="entry name" value="HTHLUXR"/>
</dbReference>
<keyword evidence="2" id="KW-0238">DNA-binding</keyword>
<dbReference type="SUPFAM" id="SSF46894">
    <property type="entry name" value="C-terminal effector domain of the bipartite response regulators"/>
    <property type="match status" value="1"/>
</dbReference>
<dbReference type="SMART" id="SM00421">
    <property type="entry name" value="HTH_LUXR"/>
    <property type="match status" value="1"/>
</dbReference>
<reference evidence="6" key="1">
    <citation type="submission" date="2019-06" db="EMBL/GenBank/DDBJ databases">
        <title>Alistipes onderdonkii subsp. vulgaris subsp. nov., Alistipes dispar sp. nov. and Alistipes communis sp. nov., isolated from human faeces, and creation of Alistipes onderdonkii subsp. onderdonkii subsp. nov.</title>
        <authorList>
            <person name="Sakamoto M."/>
            <person name="Ikeyama N."/>
            <person name="Ogata Y."/>
            <person name="Suda W."/>
            <person name="Iino T."/>
            <person name="Hattori M."/>
            <person name="Ohkuma M."/>
        </authorList>
    </citation>
    <scope>NUCLEOTIDE SEQUENCE [LARGE SCALE GENOMIC DNA]</scope>
    <source>
        <strain evidence="6">5CPEGH6</strain>
    </source>
</reference>
<dbReference type="PANTHER" id="PTHR44688">
    <property type="entry name" value="DNA-BINDING TRANSCRIPTIONAL ACTIVATOR DEVR_DOSR"/>
    <property type="match status" value="1"/>
</dbReference>
<feature type="domain" description="HTH luxR-type" evidence="4">
    <location>
        <begin position="125"/>
        <end position="190"/>
    </location>
</feature>
<dbReference type="GO" id="GO:0006355">
    <property type="term" value="P:regulation of DNA-templated transcription"/>
    <property type="evidence" value="ECO:0007669"/>
    <property type="project" value="InterPro"/>
</dbReference>
<name>A0A4Y1X1G1_9BACT</name>
<accession>A0A4Y1X1G1</accession>
<proteinExistence type="predicted"/>
<dbReference type="EMBL" id="AP019736">
    <property type="protein sequence ID" value="BBL07143.1"/>
    <property type="molecule type" value="Genomic_DNA"/>
</dbReference>
<evidence type="ECO:0000313" key="5">
    <source>
        <dbReference type="EMBL" id="BBL07143.1"/>
    </source>
</evidence>
<evidence type="ECO:0000256" key="3">
    <source>
        <dbReference type="ARBA" id="ARBA00023163"/>
    </source>
</evidence>
<dbReference type="InterPro" id="IPR000792">
    <property type="entry name" value="Tscrpt_reg_LuxR_C"/>
</dbReference>
<protein>
    <submittedName>
        <fullName evidence="5">Helix-turn-helix transcriptional regulator</fullName>
    </submittedName>
</protein>
<dbReference type="KEGG" id="ada:A5CPEGH6_17810"/>
<dbReference type="InterPro" id="IPR016032">
    <property type="entry name" value="Sig_transdc_resp-reg_C-effctor"/>
</dbReference>
<keyword evidence="3" id="KW-0804">Transcription</keyword>
<dbReference type="RefSeq" id="WP_394344253.1">
    <property type="nucleotide sequence ID" value="NZ_AP019736.1"/>
</dbReference>
<evidence type="ECO:0000259" key="4">
    <source>
        <dbReference type="PROSITE" id="PS50043"/>
    </source>
</evidence>
<dbReference type="PROSITE" id="PS00622">
    <property type="entry name" value="HTH_LUXR_1"/>
    <property type="match status" value="1"/>
</dbReference>
<dbReference type="GeneID" id="98673767"/>
<keyword evidence="1" id="KW-0805">Transcription regulation</keyword>
<sequence>MTVMRQVPAIAILSPNVLTAIGLRSILEKVAPAAETELFGSFRDFEAAGPERFFHYFVTARLFVAHAAFFRERRHKTIVLSSGEPHLAARGMHCLDVRTAEERLVSSLLRLQRSARRPEHALTAPPHAAQTLSDREAEVLTLIAEGLLNKQIAQRLGIGLTTVISHRRNIMEKLGIRSVAGLVVYALTEGYAPTDDM</sequence>
<dbReference type="Proteomes" id="UP000319374">
    <property type="component" value="Chromosome"/>
</dbReference>
<organism evidence="5 6">
    <name type="scientific">Alistipes dispar</name>
    <dbReference type="NCBI Taxonomy" id="2585119"/>
    <lineage>
        <taxon>Bacteria</taxon>
        <taxon>Pseudomonadati</taxon>
        <taxon>Bacteroidota</taxon>
        <taxon>Bacteroidia</taxon>
        <taxon>Bacteroidales</taxon>
        <taxon>Rikenellaceae</taxon>
        <taxon>Alistipes</taxon>
    </lineage>
</organism>
<evidence type="ECO:0000256" key="2">
    <source>
        <dbReference type="ARBA" id="ARBA00023125"/>
    </source>
</evidence>
<dbReference type="AlphaFoldDB" id="A0A4Y1X1G1"/>
<dbReference type="Gene3D" id="1.10.10.10">
    <property type="entry name" value="Winged helix-like DNA-binding domain superfamily/Winged helix DNA-binding domain"/>
    <property type="match status" value="1"/>
</dbReference>
<dbReference type="InterPro" id="IPR036388">
    <property type="entry name" value="WH-like_DNA-bd_sf"/>
</dbReference>
<evidence type="ECO:0000256" key="1">
    <source>
        <dbReference type="ARBA" id="ARBA00023015"/>
    </source>
</evidence>
<dbReference type="GO" id="GO:0003677">
    <property type="term" value="F:DNA binding"/>
    <property type="evidence" value="ECO:0007669"/>
    <property type="project" value="UniProtKB-KW"/>
</dbReference>
<dbReference type="PROSITE" id="PS50043">
    <property type="entry name" value="HTH_LUXR_2"/>
    <property type="match status" value="1"/>
</dbReference>
<evidence type="ECO:0000313" key="6">
    <source>
        <dbReference type="Proteomes" id="UP000319374"/>
    </source>
</evidence>
<dbReference type="PANTHER" id="PTHR44688:SF16">
    <property type="entry name" value="DNA-BINDING TRANSCRIPTIONAL ACTIVATOR DEVR_DOSR"/>
    <property type="match status" value="1"/>
</dbReference>
<keyword evidence="6" id="KW-1185">Reference proteome</keyword>
<dbReference type="Pfam" id="PF00196">
    <property type="entry name" value="GerE"/>
    <property type="match status" value="1"/>
</dbReference>
<dbReference type="CDD" id="cd06170">
    <property type="entry name" value="LuxR_C_like"/>
    <property type="match status" value="1"/>
</dbReference>
<gene>
    <name evidence="5" type="ORF">A5CPEGH6_17810</name>
</gene>